<evidence type="ECO:0000313" key="5">
    <source>
        <dbReference type="EMBL" id="KAK9187504.1"/>
    </source>
</evidence>
<organism evidence="5 6">
    <name type="scientific">Citrus x changshan-huyou</name>
    <dbReference type="NCBI Taxonomy" id="2935761"/>
    <lineage>
        <taxon>Eukaryota</taxon>
        <taxon>Viridiplantae</taxon>
        <taxon>Streptophyta</taxon>
        <taxon>Embryophyta</taxon>
        <taxon>Tracheophyta</taxon>
        <taxon>Spermatophyta</taxon>
        <taxon>Magnoliopsida</taxon>
        <taxon>eudicotyledons</taxon>
        <taxon>Gunneridae</taxon>
        <taxon>Pentapetalae</taxon>
        <taxon>rosids</taxon>
        <taxon>malvids</taxon>
        <taxon>Sapindales</taxon>
        <taxon>Rutaceae</taxon>
        <taxon>Aurantioideae</taxon>
        <taxon>Citrus</taxon>
    </lineage>
</organism>
<dbReference type="EMBL" id="JBCGBO010000007">
    <property type="protein sequence ID" value="KAK9187504.1"/>
    <property type="molecule type" value="Genomic_DNA"/>
</dbReference>
<dbReference type="SUPFAM" id="SSF49503">
    <property type="entry name" value="Cupredoxins"/>
    <property type="match status" value="1"/>
</dbReference>
<evidence type="ECO:0000313" key="6">
    <source>
        <dbReference type="Proteomes" id="UP001428341"/>
    </source>
</evidence>
<dbReference type="AlphaFoldDB" id="A0AAP0QFV8"/>
<keyword evidence="3" id="KW-0472">Membrane</keyword>
<name>A0AAP0QFV8_9ROSI</name>
<feature type="transmembrane region" description="Helical" evidence="3">
    <location>
        <begin position="196"/>
        <end position="217"/>
    </location>
</feature>
<evidence type="ECO:0000259" key="4">
    <source>
        <dbReference type="PROSITE" id="PS51485"/>
    </source>
</evidence>
<evidence type="ECO:0000256" key="3">
    <source>
        <dbReference type="SAM" id="Phobius"/>
    </source>
</evidence>
<protein>
    <recommendedName>
        <fullName evidence="4">Phytocyanin domain-containing protein</fullName>
    </recommendedName>
</protein>
<dbReference type="PANTHER" id="PTHR33021:SF288">
    <property type="entry name" value="OS03G0648500 PROTEIN"/>
    <property type="match status" value="1"/>
</dbReference>
<dbReference type="PROSITE" id="PS51485">
    <property type="entry name" value="PHYTOCYANIN"/>
    <property type="match status" value="1"/>
</dbReference>
<gene>
    <name evidence="5" type="ORF">WN944_018901</name>
</gene>
<feature type="transmembrane region" description="Helical" evidence="3">
    <location>
        <begin position="6"/>
        <end position="25"/>
    </location>
</feature>
<dbReference type="Proteomes" id="UP001428341">
    <property type="component" value="Unassembled WGS sequence"/>
</dbReference>
<dbReference type="GO" id="GO:0005886">
    <property type="term" value="C:plasma membrane"/>
    <property type="evidence" value="ECO:0007669"/>
    <property type="project" value="TreeGrafter"/>
</dbReference>
<proteinExistence type="predicted"/>
<dbReference type="InterPro" id="IPR039391">
    <property type="entry name" value="Phytocyanin-like"/>
</dbReference>
<evidence type="ECO:0000256" key="2">
    <source>
        <dbReference type="ARBA" id="ARBA00023180"/>
    </source>
</evidence>
<keyword evidence="2" id="KW-0325">Glycoprotein</keyword>
<feature type="domain" description="Phytocyanin" evidence="4">
    <location>
        <begin position="27"/>
        <end position="128"/>
    </location>
</feature>
<keyword evidence="3" id="KW-1133">Transmembrane helix</keyword>
<accession>A0AAP0QFV8</accession>
<dbReference type="PANTHER" id="PTHR33021">
    <property type="entry name" value="BLUE COPPER PROTEIN"/>
    <property type="match status" value="1"/>
</dbReference>
<dbReference type="Gene3D" id="2.60.40.420">
    <property type="entry name" value="Cupredoxins - blue copper proteins"/>
    <property type="match status" value="1"/>
</dbReference>
<keyword evidence="1" id="KW-1015">Disulfide bond</keyword>
<dbReference type="FunFam" id="2.60.40.420:FF:000034">
    <property type="entry name" value="Cupredoxin superfamily protein"/>
    <property type="match status" value="1"/>
</dbReference>
<dbReference type="Pfam" id="PF02298">
    <property type="entry name" value="Cu_bind_like"/>
    <property type="match status" value="1"/>
</dbReference>
<dbReference type="InterPro" id="IPR003245">
    <property type="entry name" value="Phytocyanin_dom"/>
</dbReference>
<dbReference type="InterPro" id="IPR008972">
    <property type="entry name" value="Cupredoxin"/>
</dbReference>
<keyword evidence="6" id="KW-1185">Reference proteome</keyword>
<sequence>MINSHYSLAISIVAVAAVICFRSSYGLRYWVGDSVWSIPPTPNFYNDWSSSHLFRIGDSIVFDFETELYNLMQVTALDYQTCKANNPIKVLNSGPATIVLNEKGVFYYLCNLSNYCDLGQKISIIVHGKNSFPPAPSPAAAPVEPLLTPLFAPSSSPEPSTYGWNVPDSPLPAPVSSQAPAYLAHTKSSSYRLQSLGVLPFCVITCCSFFFIFFFWVN</sequence>
<reference evidence="5 6" key="1">
    <citation type="submission" date="2024-05" db="EMBL/GenBank/DDBJ databases">
        <title>Haplotype-resolved chromosome-level genome assembly of Huyou (Citrus changshanensis).</title>
        <authorList>
            <person name="Miao C."/>
            <person name="Chen W."/>
            <person name="Wu Y."/>
            <person name="Wang L."/>
            <person name="Zhao S."/>
            <person name="Grierson D."/>
            <person name="Xu C."/>
            <person name="Chen K."/>
        </authorList>
    </citation>
    <scope>NUCLEOTIDE SEQUENCE [LARGE SCALE GENOMIC DNA]</scope>
    <source>
        <strain evidence="5">01-14</strain>
        <tissue evidence="5">Leaf</tissue>
    </source>
</reference>
<evidence type="ECO:0000256" key="1">
    <source>
        <dbReference type="ARBA" id="ARBA00023157"/>
    </source>
</evidence>
<keyword evidence="3" id="KW-0812">Transmembrane</keyword>
<dbReference type="GO" id="GO:0009055">
    <property type="term" value="F:electron transfer activity"/>
    <property type="evidence" value="ECO:0007669"/>
    <property type="project" value="InterPro"/>
</dbReference>
<comment type="caution">
    <text evidence="5">The sequence shown here is derived from an EMBL/GenBank/DDBJ whole genome shotgun (WGS) entry which is preliminary data.</text>
</comment>